<dbReference type="InterPro" id="IPR017562">
    <property type="entry name" value="Cyt_c_biogenesis_CcsA"/>
</dbReference>
<dbReference type="RefSeq" id="YP_002601035.1">
    <property type="nucleotide sequence ID" value="NC_012101.1"/>
</dbReference>
<name>C0JWN0_MONSK</name>
<keyword evidence="8" id="KW-0150">Chloroplast</keyword>
<dbReference type="PANTHER" id="PTHR30071">
    <property type="entry name" value="HEME EXPORTER PROTEIN C"/>
    <property type="match status" value="1"/>
</dbReference>
<keyword evidence="4 6" id="KW-1133">Transmembrane helix</keyword>
<feature type="transmembrane region" description="Helical" evidence="6">
    <location>
        <begin position="383"/>
        <end position="398"/>
    </location>
</feature>
<evidence type="ECO:0000256" key="1">
    <source>
        <dbReference type="ARBA" id="ARBA00004141"/>
    </source>
</evidence>
<feature type="transmembrane region" description="Helical" evidence="6">
    <location>
        <begin position="97"/>
        <end position="118"/>
    </location>
</feature>
<reference evidence="8" key="1">
    <citation type="journal article" date="2006" name="BMC Biol.">
        <title>The complete chloroplast DNA sequence of the green alga Oltmannsiellopsis viridis reveals a distinctive quadripartite architecture in the chloroplast genome of early diverging ulvophytes.</title>
        <authorList>
            <person name="Pombert J.F."/>
            <person name="Lemieux C."/>
            <person name="Turmel M."/>
        </authorList>
    </citation>
    <scope>NUCLEOTIDE SEQUENCE</scope>
</reference>
<keyword evidence="8" id="KW-0934">Plastid</keyword>
<comment type="function">
    <text evidence="6">Required during biogenesis of c-type cytochromes (cytochrome c6 and cytochrome f) at the step of heme attachment.</text>
</comment>
<proteinExistence type="inferred from homology"/>
<dbReference type="GO" id="GO:0009535">
    <property type="term" value="C:chloroplast thylakoid membrane"/>
    <property type="evidence" value="ECO:0007669"/>
    <property type="project" value="UniProtKB-SubCell"/>
</dbReference>
<dbReference type="AlphaFoldDB" id="C0JWN0"/>
<dbReference type="Pfam" id="PF01578">
    <property type="entry name" value="Cytochrom_C_asm"/>
    <property type="match status" value="1"/>
</dbReference>
<reference evidence="8" key="2">
    <citation type="journal article" date="2009" name="Mol. Biol. Evol.">
        <title>The chloroplast genomes of the green algae Pyramimonas, Monomastix, and Pycnococcus shed new light on the evolutionary history of prasinophytes and the origin of the secondary chloroplasts of euglenids.</title>
        <authorList>
            <person name="Turmel M."/>
            <person name="Gagnon M.C."/>
            <person name="O'Kelly C.J."/>
            <person name="Otis C."/>
            <person name="Lemieux C."/>
        </authorList>
    </citation>
    <scope>NUCLEOTIDE SEQUENCE</scope>
</reference>
<geneLocation type="chloroplast" evidence="8"/>
<feature type="transmembrane region" description="Helical" evidence="6">
    <location>
        <begin position="345"/>
        <end position="368"/>
    </location>
</feature>
<dbReference type="GO" id="GO:0017004">
    <property type="term" value="P:cytochrome complex assembly"/>
    <property type="evidence" value="ECO:0007669"/>
    <property type="project" value="UniProtKB-UniRule"/>
</dbReference>
<gene>
    <name evidence="6 8" type="primary">ccsA</name>
</gene>
<comment type="similarity">
    <text evidence="6">Belongs to the CcmF/CycK/Ccl1/NrfE/CcsA family.</text>
</comment>
<feature type="transmembrane region" description="Helical" evidence="6">
    <location>
        <begin position="39"/>
        <end position="58"/>
    </location>
</feature>
<feature type="transmembrane region" description="Helical" evidence="6">
    <location>
        <begin position="410"/>
        <end position="431"/>
    </location>
</feature>
<keyword evidence="2 6" id="KW-0812">Transmembrane</keyword>
<feature type="transmembrane region" description="Helical" evidence="6">
    <location>
        <begin position="223"/>
        <end position="246"/>
    </location>
</feature>
<keyword evidence="6" id="KW-0793">Thylakoid</keyword>
<dbReference type="InterPro" id="IPR002541">
    <property type="entry name" value="Cyt_c_assembly"/>
</dbReference>
<evidence type="ECO:0000259" key="7">
    <source>
        <dbReference type="Pfam" id="PF01578"/>
    </source>
</evidence>
<evidence type="ECO:0000256" key="3">
    <source>
        <dbReference type="ARBA" id="ARBA00022748"/>
    </source>
</evidence>
<organism evidence="8">
    <name type="scientific">Monomastix sp. (strain OKE-1)</name>
    <dbReference type="NCBI Taxonomy" id="141716"/>
    <lineage>
        <taxon>Eukaryota</taxon>
        <taxon>Viridiplantae</taxon>
        <taxon>Chlorophyta</taxon>
        <taxon>Mamiellophyceae</taxon>
        <taxon>Monomastigales</taxon>
        <taxon>Monomastigaceae</taxon>
        <taxon>Monomastix</taxon>
    </lineage>
</organism>
<evidence type="ECO:0000313" key="8">
    <source>
        <dbReference type="EMBL" id="ACK36890.1"/>
    </source>
</evidence>
<feature type="domain" description="Cytochrome c assembly protein" evidence="7">
    <location>
        <begin position="225"/>
        <end position="435"/>
    </location>
</feature>
<dbReference type="InterPro" id="IPR045062">
    <property type="entry name" value="Cyt_c_biogenesis_CcsA/CcmC"/>
</dbReference>
<dbReference type="NCBIfam" id="TIGR03144">
    <property type="entry name" value="cytochr_II_ccsB"/>
    <property type="match status" value="1"/>
</dbReference>
<sequence>MLGILELLFKCFPSHSRPAVLRRIYLYFTLVFNMDSENLIFLTLFFSVVLSLWSWTSVKPNQPFLVQESTGGNLSKNSKTLFQIKFEEFFIVENQNFGILLSSVFVFGANFLLSFLLLMRWIDSGHPPFSNLYESLLFLTWSLLFLYFPTVGFWGKDLSKTKNSSKLQEFTNTEVLKKAEFGKSNEIHKTVLPMAIVPTGNPSLRISTSLKSVRQKESLPPEVSSLAGIVLVSAALFIYTFATWVLPAEMREIKPLVPALKSNWLLMHVSIMLLSYSALLAGSLFSILYLVLFYFNKNKTEPTKLTTKSSDQKSVSEIPQLNGNISFPQLKQFSKQRFLTDLDSLSYRSLAFAFPLLTLGIISGAVWANEAWGSYWSWDPKETWALITWFTFSIYLHLRIQKSWEGEKAALVAAFGFFVVWVCYLGVNLLGKGLHSYGWWNS</sequence>
<dbReference type="HAMAP" id="MF_01391">
    <property type="entry name" value="CytC_CcsA"/>
    <property type="match status" value="1"/>
</dbReference>
<protein>
    <recommendedName>
        <fullName evidence="6">Cytochrome c biogenesis protein CcsA</fullName>
    </recommendedName>
</protein>
<dbReference type="GO" id="GO:0005886">
    <property type="term" value="C:plasma membrane"/>
    <property type="evidence" value="ECO:0007669"/>
    <property type="project" value="TreeGrafter"/>
</dbReference>
<dbReference type="GeneID" id="7441097"/>
<dbReference type="GO" id="GO:0020037">
    <property type="term" value="F:heme binding"/>
    <property type="evidence" value="ECO:0007669"/>
    <property type="project" value="InterPro"/>
</dbReference>
<comment type="subunit">
    <text evidence="6">May interact with Ccs1.</text>
</comment>
<dbReference type="PANTHER" id="PTHR30071:SF1">
    <property type="entry name" value="CYTOCHROME B_B6 PROTEIN-RELATED"/>
    <property type="match status" value="1"/>
</dbReference>
<evidence type="ECO:0000256" key="4">
    <source>
        <dbReference type="ARBA" id="ARBA00022989"/>
    </source>
</evidence>
<keyword evidence="5 6" id="KW-0472">Membrane</keyword>
<evidence type="ECO:0000256" key="6">
    <source>
        <dbReference type="HAMAP-Rule" id="MF_01391"/>
    </source>
</evidence>
<comment type="subcellular location">
    <subcellularLocation>
        <location evidence="1">Membrane</location>
        <topology evidence="1">Multi-pass membrane protein</topology>
    </subcellularLocation>
    <subcellularLocation>
        <location evidence="6">Plastid</location>
        <location evidence="6">Chloroplast thylakoid membrane</location>
        <topology evidence="6">Multi-pass membrane protein</topology>
    </subcellularLocation>
</comment>
<evidence type="ECO:0000256" key="2">
    <source>
        <dbReference type="ARBA" id="ARBA00022692"/>
    </source>
</evidence>
<feature type="transmembrane region" description="Helical" evidence="6">
    <location>
        <begin position="138"/>
        <end position="155"/>
    </location>
</feature>
<dbReference type="EMBL" id="FJ493497">
    <property type="protein sequence ID" value="ACK36890.1"/>
    <property type="molecule type" value="Genomic_DNA"/>
</dbReference>
<feature type="transmembrane region" description="Helical" evidence="6">
    <location>
        <begin position="266"/>
        <end position="295"/>
    </location>
</feature>
<keyword evidence="3 6" id="KW-0201">Cytochrome c-type biogenesis</keyword>
<accession>C0JWN0</accession>
<evidence type="ECO:0000256" key="5">
    <source>
        <dbReference type="ARBA" id="ARBA00023136"/>
    </source>
</evidence>